<keyword evidence="2 5" id="KW-0645">Protease</keyword>
<dbReference type="GO" id="GO:0006508">
    <property type="term" value="P:proteolysis"/>
    <property type="evidence" value="ECO:0007669"/>
    <property type="project" value="UniProtKB-KW"/>
</dbReference>
<keyword evidence="6" id="KW-0472">Membrane</keyword>
<dbReference type="InterPro" id="IPR004447">
    <property type="entry name" value="Peptidase_S41A"/>
</dbReference>
<dbReference type="EMBL" id="FOKY01000014">
    <property type="protein sequence ID" value="SFB87615.1"/>
    <property type="molecule type" value="Genomic_DNA"/>
</dbReference>
<keyword evidence="6" id="KW-0812">Transmembrane</keyword>
<dbReference type="SUPFAM" id="SSF50156">
    <property type="entry name" value="PDZ domain-like"/>
    <property type="match status" value="1"/>
</dbReference>
<evidence type="ECO:0000256" key="2">
    <source>
        <dbReference type="ARBA" id="ARBA00022670"/>
    </source>
</evidence>
<reference evidence="9" key="1">
    <citation type="submission" date="2016-10" db="EMBL/GenBank/DDBJ databases">
        <authorList>
            <person name="Varghese N."/>
            <person name="Submissions S."/>
        </authorList>
    </citation>
    <scope>NUCLEOTIDE SEQUENCE [LARGE SCALE GENOMIC DNA]</scope>
    <source>
        <strain evidence="9">ATCC 43811</strain>
    </source>
</reference>
<dbReference type="Pfam" id="PF22694">
    <property type="entry name" value="CtpB_N-like"/>
    <property type="match status" value="1"/>
</dbReference>
<gene>
    <name evidence="8" type="ORF">SAMN02745150_01150</name>
</gene>
<dbReference type="GO" id="GO:0008236">
    <property type="term" value="F:serine-type peptidase activity"/>
    <property type="evidence" value="ECO:0007669"/>
    <property type="project" value="UniProtKB-KW"/>
</dbReference>
<sequence>MNKYFSFKYKIIFVCSLVIAFCFGIILGNFNKDTANGSLFGNESTRDEGYFRYYNMFRETYKILQNEFVDPQKTDAQTLLSGAIKGMLQSTGDPYTDFLSPEIAKEFTVNIQASFYGVGIRLDSRNGLTVVAPIAGTPAAEASIQPGDQIIEIDGTSTKDMTSLEAVNLIRGKLGTPVSLTLLRPGVLQSFTVTLKRAKIEINTVEYTVITNGVDKIGYIKLIEFSEPTAKEFEKALKDLIKQNPTALILDVRNNPGGLLTSVAYITDLVLQRGLIVYTKGRTQNENFEYRATPKNTLLKEDLPIGILINQGSASASEILAGALQDTKRGIIIGKKSFGKGSVQKTRELPDHSILKYTVAKYYTPAGKTIEGIGLEPDIEVDMWFDTLDEREKTAIIQLQLTNLIPEFLKTNNTPNPVDLTNFYYLLTNEGFIIKFNSMNSLIRQHQRINSTDVYDLISDNQLQKAIQAVTKDFSQYKTNVQYFETIVEKDK</sequence>
<feature type="transmembrane region" description="Helical" evidence="6">
    <location>
        <begin position="12"/>
        <end position="30"/>
    </location>
</feature>
<evidence type="ECO:0000256" key="3">
    <source>
        <dbReference type="ARBA" id="ARBA00022801"/>
    </source>
</evidence>
<keyword evidence="4 5" id="KW-0720">Serine protease</keyword>
<dbReference type="RefSeq" id="WP_092319553.1">
    <property type="nucleotide sequence ID" value="NZ_FOKY01000014.1"/>
</dbReference>
<evidence type="ECO:0000256" key="1">
    <source>
        <dbReference type="ARBA" id="ARBA00009179"/>
    </source>
</evidence>
<organism evidence="8 9">
    <name type="scientific">Brevinema andersonii</name>
    <dbReference type="NCBI Taxonomy" id="34097"/>
    <lineage>
        <taxon>Bacteria</taxon>
        <taxon>Pseudomonadati</taxon>
        <taxon>Spirochaetota</taxon>
        <taxon>Spirochaetia</taxon>
        <taxon>Brevinematales</taxon>
        <taxon>Brevinemataceae</taxon>
        <taxon>Brevinema</taxon>
    </lineage>
</organism>
<evidence type="ECO:0000259" key="7">
    <source>
        <dbReference type="PROSITE" id="PS50106"/>
    </source>
</evidence>
<dbReference type="GO" id="GO:0007165">
    <property type="term" value="P:signal transduction"/>
    <property type="evidence" value="ECO:0007669"/>
    <property type="project" value="TreeGrafter"/>
</dbReference>
<proteinExistence type="inferred from homology"/>
<dbReference type="NCBIfam" id="TIGR00225">
    <property type="entry name" value="prc"/>
    <property type="match status" value="1"/>
</dbReference>
<dbReference type="CDD" id="cd07560">
    <property type="entry name" value="Peptidase_S41_CPP"/>
    <property type="match status" value="1"/>
</dbReference>
<dbReference type="InterPro" id="IPR036034">
    <property type="entry name" value="PDZ_sf"/>
</dbReference>
<dbReference type="SUPFAM" id="SSF52096">
    <property type="entry name" value="ClpP/crotonase"/>
    <property type="match status" value="1"/>
</dbReference>
<protein>
    <submittedName>
        <fullName evidence="8">Carboxyl-terminal processing protease</fullName>
    </submittedName>
</protein>
<dbReference type="PANTHER" id="PTHR32060">
    <property type="entry name" value="TAIL-SPECIFIC PROTEASE"/>
    <property type="match status" value="1"/>
</dbReference>
<evidence type="ECO:0000256" key="5">
    <source>
        <dbReference type="RuleBase" id="RU004404"/>
    </source>
</evidence>
<dbReference type="Pfam" id="PF03572">
    <property type="entry name" value="Peptidase_S41"/>
    <property type="match status" value="1"/>
</dbReference>
<dbReference type="InterPro" id="IPR001478">
    <property type="entry name" value="PDZ"/>
</dbReference>
<dbReference type="Gene3D" id="3.90.226.10">
    <property type="entry name" value="2-enoyl-CoA Hydratase, Chain A, domain 1"/>
    <property type="match status" value="1"/>
</dbReference>
<dbReference type="InterPro" id="IPR005151">
    <property type="entry name" value="Tail-specific_protease"/>
</dbReference>
<dbReference type="OrthoDB" id="9812068at2"/>
<dbReference type="AlphaFoldDB" id="A0A1I1EKH9"/>
<evidence type="ECO:0000256" key="6">
    <source>
        <dbReference type="SAM" id="Phobius"/>
    </source>
</evidence>
<evidence type="ECO:0000256" key="4">
    <source>
        <dbReference type="ARBA" id="ARBA00022825"/>
    </source>
</evidence>
<keyword evidence="9" id="KW-1185">Reference proteome</keyword>
<keyword evidence="3 5" id="KW-0378">Hydrolase</keyword>
<dbReference type="InterPro" id="IPR029045">
    <property type="entry name" value="ClpP/crotonase-like_dom_sf"/>
</dbReference>
<dbReference type="GO" id="GO:0004175">
    <property type="term" value="F:endopeptidase activity"/>
    <property type="evidence" value="ECO:0007669"/>
    <property type="project" value="TreeGrafter"/>
</dbReference>
<dbReference type="SMART" id="SM00245">
    <property type="entry name" value="TSPc"/>
    <property type="match status" value="1"/>
</dbReference>
<name>A0A1I1EKH9_BREAD</name>
<dbReference type="Gene3D" id="3.30.750.44">
    <property type="match status" value="1"/>
</dbReference>
<accession>A0A1I1EKH9</accession>
<evidence type="ECO:0000313" key="8">
    <source>
        <dbReference type="EMBL" id="SFB87615.1"/>
    </source>
</evidence>
<dbReference type="Gene3D" id="2.30.42.10">
    <property type="match status" value="1"/>
</dbReference>
<dbReference type="CDD" id="cd06782">
    <property type="entry name" value="cpPDZ_CPP-like"/>
    <property type="match status" value="1"/>
</dbReference>
<dbReference type="FunFam" id="2.30.42.10:FF:000063">
    <property type="entry name" value="Peptidase, S41 family"/>
    <property type="match status" value="1"/>
</dbReference>
<dbReference type="PANTHER" id="PTHR32060:SF30">
    <property type="entry name" value="CARBOXY-TERMINAL PROCESSING PROTEASE CTPA"/>
    <property type="match status" value="1"/>
</dbReference>
<dbReference type="SMART" id="SM00228">
    <property type="entry name" value="PDZ"/>
    <property type="match status" value="1"/>
</dbReference>
<feature type="domain" description="PDZ" evidence="7">
    <location>
        <begin position="108"/>
        <end position="171"/>
    </location>
</feature>
<keyword evidence="6" id="KW-1133">Transmembrane helix</keyword>
<dbReference type="Proteomes" id="UP000240042">
    <property type="component" value="Unassembled WGS sequence"/>
</dbReference>
<evidence type="ECO:0000313" key="9">
    <source>
        <dbReference type="Proteomes" id="UP000240042"/>
    </source>
</evidence>
<comment type="similarity">
    <text evidence="1 5">Belongs to the peptidase S41A family.</text>
</comment>
<dbReference type="STRING" id="34097.SAMN02745150_01150"/>
<dbReference type="GO" id="GO:0030288">
    <property type="term" value="C:outer membrane-bounded periplasmic space"/>
    <property type="evidence" value="ECO:0007669"/>
    <property type="project" value="TreeGrafter"/>
</dbReference>
<dbReference type="PROSITE" id="PS50106">
    <property type="entry name" value="PDZ"/>
    <property type="match status" value="1"/>
</dbReference>
<dbReference type="Pfam" id="PF00595">
    <property type="entry name" value="PDZ"/>
    <property type="match status" value="1"/>
</dbReference>
<dbReference type="InterPro" id="IPR055210">
    <property type="entry name" value="CtpA/B_N"/>
</dbReference>